<dbReference type="AlphaFoldDB" id="A0A7X1I6N3"/>
<keyword evidence="5" id="KW-1185">Reference proteome</keyword>
<accession>A0A7X1I6N3</accession>
<organism evidence="4 5">
    <name type="scientific">Streptomyces mexicanus</name>
    <dbReference type="NCBI Taxonomy" id="178566"/>
    <lineage>
        <taxon>Bacteria</taxon>
        <taxon>Bacillati</taxon>
        <taxon>Actinomycetota</taxon>
        <taxon>Actinomycetes</taxon>
        <taxon>Kitasatosporales</taxon>
        <taxon>Streptomycetaceae</taxon>
        <taxon>Streptomyces</taxon>
    </lineage>
</organism>
<proteinExistence type="predicted"/>
<keyword evidence="2" id="KW-1133">Transmembrane helix</keyword>
<dbReference type="Pfam" id="PF11181">
    <property type="entry name" value="YflT"/>
    <property type="match status" value="1"/>
</dbReference>
<keyword evidence="2" id="KW-0812">Transmembrane</keyword>
<name>A0A7X1I6N3_9ACTN</name>
<feature type="domain" description="General stress protein 17M-like" evidence="3">
    <location>
        <begin position="9"/>
        <end position="75"/>
    </location>
</feature>
<dbReference type="EMBL" id="JACMHY010000013">
    <property type="protein sequence ID" value="MBC2868713.1"/>
    <property type="molecule type" value="Genomic_DNA"/>
</dbReference>
<reference evidence="4 5" key="1">
    <citation type="submission" date="2020-08" db="EMBL/GenBank/DDBJ databases">
        <title>Whole-Genome Sequence of French Clinical Streptomyces mexicanus Strain Q0842.</title>
        <authorList>
            <person name="Boxberger M."/>
            <person name="La Scola B."/>
        </authorList>
    </citation>
    <scope>NUCLEOTIDE SEQUENCE [LARGE SCALE GENOMIC DNA]</scope>
    <source>
        <strain evidence="4 5">Marseille-Q0842</strain>
    </source>
</reference>
<evidence type="ECO:0000313" key="5">
    <source>
        <dbReference type="Proteomes" id="UP000517694"/>
    </source>
</evidence>
<dbReference type="InterPro" id="IPR025889">
    <property type="entry name" value="GSP17M-like_dom"/>
</dbReference>
<gene>
    <name evidence="4" type="ORF">H1R13_28235</name>
</gene>
<feature type="transmembrane region" description="Helical" evidence="2">
    <location>
        <begin position="57"/>
        <end position="79"/>
    </location>
</feature>
<evidence type="ECO:0000313" key="4">
    <source>
        <dbReference type="EMBL" id="MBC2868713.1"/>
    </source>
</evidence>
<keyword evidence="2" id="KW-0472">Membrane</keyword>
<evidence type="ECO:0000256" key="1">
    <source>
        <dbReference type="SAM" id="MobiDB-lite"/>
    </source>
</evidence>
<feature type="transmembrane region" description="Helical" evidence="2">
    <location>
        <begin position="85"/>
        <end position="110"/>
    </location>
</feature>
<dbReference type="RefSeq" id="WP_185948147.1">
    <property type="nucleotide sequence ID" value="NZ_JACMHY010000013.1"/>
</dbReference>
<dbReference type="Proteomes" id="UP000517694">
    <property type="component" value="Unassembled WGS sequence"/>
</dbReference>
<evidence type="ECO:0000259" key="3">
    <source>
        <dbReference type="Pfam" id="PF11181"/>
    </source>
</evidence>
<comment type="caution">
    <text evidence="4">The sequence shown here is derived from an EMBL/GenBank/DDBJ whole genome shotgun (WGS) entry which is preliminary data.</text>
</comment>
<protein>
    <submittedName>
        <fullName evidence="4">Glycine zipper family protein</fullName>
    </submittedName>
</protein>
<feature type="region of interest" description="Disordered" evidence="1">
    <location>
        <begin position="152"/>
        <end position="177"/>
    </location>
</feature>
<evidence type="ECO:0000256" key="2">
    <source>
        <dbReference type="SAM" id="Phobius"/>
    </source>
</evidence>
<sequence>MTEQARRAVASYSTYQEAERAVDHLADQGFPVQKVAIIGQDMRLVEQVIGRMGYGEAALHGAATGALPGVLVGWIFGLLNWLNPVVSGLLLALYGLIFGAVVGALLGVLLHAAQGGRRDFASVRSMEPSRYDVVVDEDVADEAVRLVAGLDSRAGANTERESASSRGRRPRGDPAPS</sequence>